<organism evidence="2 3">
    <name type="scientific">Saprolegnia parasitica (strain CBS 223.65)</name>
    <dbReference type="NCBI Taxonomy" id="695850"/>
    <lineage>
        <taxon>Eukaryota</taxon>
        <taxon>Sar</taxon>
        <taxon>Stramenopiles</taxon>
        <taxon>Oomycota</taxon>
        <taxon>Saprolegniomycetes</taxon>
        <taxon>Saprolegniales</taxon>
        <taxon>Saprolegniaceae</taxon>
        <taxon>Saprolegnia</taxon>
    </lineage>
</organism>
<feature type="region of interest" description="Disordered" evidence="1">
    <location>
        <begin position="50"/>
        <end position="84"/>
    </location>
</feature>
<reference evidence="2 3" key="1">
    <citation type="journal article" date="2013" name="PLoS Genet.">
        <title>Distinctive expansion of potential virulence genes in the genome of the oomycete fish pathogen Saprolegnia parasitica.</title>
        <authorList>
            <person name="Jiang R.H."/>
            <person name="de Bruijn I."/>
            <person name="Haas B.J."/>
            <person name="Belmonte R."/>
            <person name="Lobach L."/>
            <person name="Christie J."/>
            <person name="van den Ackerveken G."/>
            <person name="Bottin A."/>
            <person name="Bulone V."/>
            <person name="Diaz-Moreno S.M."/>
            <person name="Dumas B."/>
            <person name="Fan L."/>
            <person name="Gaulin E."/>
            <person name="Govers F."/>
            <person name="Grenville-Briggs L.J."/>
            <person name="Horner N.R."/>
            <person name="Levin J.Z."/>
            <person name="Mammella M."/>
            <person name="Meijer H.J."/>
            <person name="Morris P."/>
            <person name="Nusbaum C."/>
            <person name="Oome S."/>
            <person name="Phillips A.J."/>
            <person name="van Rooyen D."/>
            <person name="Rzeszutek E."/>
            <person name="Saraiva M."/>
            <person name="Secombes C.J."/>
            <person name="Seidl M.F."/>
            <person name="Snel B."/>
            <person name="Stassen J.H."/>
            <person name="Sykes S."/>
            <person name="Tripathy S."/>
            <person name="van den Berg H."/>
            <person name="Vega-Arreguin J.C."/>
            <person name="Wawra S."/>
            <person name="Young S.K."/>
            <person name="Zeng Q."/>
            <person name="Dieguez-Uribeondo J."/>
            <person name="Russ C."/>
            <person name="Tyler B.M."/>
            <person name="van West P."/>
        </authorList>
    </citation>
    <scope>NUCLEOTIDE SEQUENCE [LARGE SCALE GENOMIC DNA]</scope>
    <source>
        <strain evidence="2 3">CBS 223.65</strain>
    </source>
</reference>
<protein>
    <submittedName>
        <fullName evidence="2">Uncharacterized protein</fullName>
    </submittedName>
</protein>
<feature type="non-terminal residue" evidence="2">
    <location>
        <position position="1"/>
    </location>
</feature>
<evidence type="ECO:0000256" key="1">
    <source>
        <dbReference type="SAM" id="MobiDB-lite"/>
    </source>
</evidence>
<evidence type="ECO:0000313" key="2">
    <source>
        <dbReference type="EMBL" id="KDO17937.1"/>
    </source>
</evidence>
<dbReference type="RefSeq" id="XP_012211360.1">
    <property type="nucleotide sequence ID" value="XM_012355970.1"/>
</dbReference>
<sequence length="84" mass="9160">RSPQHVLVLDARPLGREQVRQDPVPGARRLPLEGHCQEVNLDKIQGLTGESARTSATVRRCRPPPSTTCRVERQNGKASLAAVA</sequence>
<keyword evidence="3" id="KW-1185">Reference proteome</keyword>
<dbReference type="Proteomes" id="UP000030745">
    <property type="component" value="Unassembled WGS sequence"/>
</dbReference>
<evidence type="ECO:0000313" key="3">
    <source>
        <dbReference type="Proteomes" id="UP000030745"/>
    </source>
</evidence>
<proteinExistence type="predicted"/>
<dbReference type="VEuPathDB" id="FungiDB:SPRG_16661"/>
<dbReference type="AlphaFoldDB" id="A0A067BTG4"/>
<name>A0A067BTG4_SAPPC</name>
<dbReference type="GeneID" id="24138265"/>
<gene>
    <name evidence="2" type="ORF">SPRG_16661</name>
</gene>
<accession>A0A067BTG4</accession>
<dbReference type="KEGG" id="spar:SPRG_16661"/>
<dbReference type="EMBL" id="KK583532">
    <property type="protein sequence ID" value="KDO17937.1"/>
    <property type="molecule type" value="Genomic_DNA"/>
</dbReference>